<sequence>MSKPSNEEGVPRVVRSFYFNSHLRSLMHISMLEYILEAVVTLLELQLEEFINLGSGWELEFFESLRLGINDGGNLKGGTYLPNSPLLDGKNAVINYSTSDNECFTWAIAGALCKRYLRVNSRKNVITAAEIAEKKKLVCCSLSYPVTIEQIPKFLEDNKSISLNIYGYEEVDNNVTVSPLFVTAECRPSHIDLLLIIAENGNSHYTFLRQSVDNPTAGLSRLLGFKGRGSRYYCKFCLQGFSSECNHDSHQEFCAALGLQRVTYPNNDYKKFNSWNKTIKSSFVVYADFECLLVPSGPQVNTCDCDVFICQQHAPSSNTSTHVPCAYSIVIKDMEGRVYGHTISNHGDNVATEFITKLIEATRWCFDVIKEEIPCRQLTKCEWESKERVSHCGICSARFAPRDIRVKHHCHVTGEFLSWSHQKCNQLAQIPKHIPVVLHNFKNYDSHFILQGVNDELVSKITGIPQTREKFLSFSLFTKQDNELRFIDSCQFLNAPLATLVENAVKNGTDMFRTTKQTFSNSGDVNLCFRKGVFPYCWLTDITKLNERCLPPKSEFFSDLTGEGISEEDYVHAQNVWTSFECQTMADYCNHYCLLDTCLLADIFEAFREKCMIDFSLEAASYFGLPGFAFDAALRTSKVELEYLKQEDMYNFVERAIRGGICNVGSLRKAEANNPYMGDEYDPRSPTKYIIAWDANNLYGKGLSEYLPTRGFRWVQQEPKWKNRTLEEIEHDIKSMSDKGDYGYFFEVDLSYDKSLHKEHSDYPLAPEKVSISPDQLSDYQREQVEKLGISQSTFNCKKLISNLLPKCNYVLHYRALKLYLKLGMKLLHVHRVLSFKQEPWLKPFVDHCTSRRRDSVTGFDIAYYKSLININFGKLIENKRKYMNVHFVFTRQKAQQLIKKPTVQHISHIEGSNILVFFMKRLSVCLDKPIYGGACCLDDSKVTMYDFHYNYVRPKYGDQARLLFTDTDSLNYVIETNDIYHDMIRDKQLFDLSEYSLLDKLKPKELLDNTNKKRLGKMKDNYSNFIIVKCIALKPKMYAMQLINSLDLSQLEIKKCKGIKKCVVKNKLKFQDYSNVLENNINFSCNMIIISSNFHNVETYTVRKSGLNAFDSKRYYSSKYTSLPFGHYETLRQV</sequence>
<reference evidence="1" key="1">
    <citation type="submission" date="2021-06" db="EMBL/GenBank/DDBJ databases">
        <authorList>
            <person name="Hodson N. C."/>
            <person name="Mongue J. A."/>
            <person name="Jaron S. K."/>
        </authorList>
    </citation>
    <scope>NUCLEOTIDE SEQUENCE</scope>
</reference>
<evidence type="ECO:0000313" key="2">
    <source>
        <dbReference type="Proteomes" id="UP000708208"/>
    </source>
</evidence>
<protein>
    <recommendedName>
        <fullName evidence="3">DNA-directed DNA polymerase</fullName>
    </recommendedName>
</protein>
<dbReference type="OrthoDB" id="7653437at2759"/>
<comment type="caution">
    <text evidence="1">The sequence shown here is derived from an EMBL/GenBank/DDBJ whole genome shotgun (WGS) entry which is preliminary data.</text>
</comment>
<gene>
    <name evidence="1" type="ORF">AFUS01_LOCUS32389</name>
</gene>
<dbReference type="PANTHER" id="PTHR31511">
    <property type="entry name" value="PROTEIN CBG23764"/>
    <property type="match status" value="1"/>
</dbReference>
<dbReference type="Proteomes" id="UP000708208">
    <property type="component" value="Unassembled WGS sequence"/>
</dbReference>
<dbReference type="AlphaFoldDB" id="A0A8J2KVF4"/>
<accession>A0A8J2KVF4</accession>
<keyword evidence="2" id="KW-1185">Reference proteome</keyword>
<organism evidence="1 2">
    <name type="scientific">Allacma fusca</name>
    <dbReference type="NCBI Taxonomy" id="39272"/>
    <lineage>
        <taxon>Eukaryota</taxon>
        <taxon>Metazoa</taxon>
        <taxon>Ecdysozoa</taxon>
        <taxon>Arthropoda</taxon>
        <taxon>Hexapoda</taxon>
        <taxon>Collembola</taxon>
        <taxon>Symphypleona</taxon>
        <taxon>Sminthuridae</taxon>
        <taxon>Allacma</taxon>
    </lineage>
</organism>
<evidence type="ECO:0008006" key="3">
    <source>
        <dbReference type="Google" id="ProtNLM"/>
    </source>
</evidence>
<evidence type="ECO:0000313" key="1">
    <source>
        <dbReference type="EMBL" id="CAG7822098.1"/>
    </source>
</evidence>
<dbReference type="EMBL" id="CAJVCH010525283">
    <property type="protein sequence ID" value="CAG7822098.1"/>
    <property type="molecule type" value="Genomic_DNA"/>
</dbReference>
<name>A0A8J2KVF4_9HEXA</name>
<dbReference type="PANTHER" id="PTHR31511:SF12">
    <property type="entry name" value="RHO TERMINATION FACTOR N-TERMINAL DOMAIN-CONTAINING PROTEIN"/>
    <property type="match status" value="1"/>
</dbReference>
<proteinExistence type="predicted"/>